<keyword evidence="2" id="KW-0378">Hydrolase</keyword>
<dbReference type="AlphaFoldDB" id="A0A6J1RWQ4"/>
<evidence type="ECO:0000256" key="2">
    <source>
        <dbReference type="ARBA" id="ARBA00022801"/>
    </source>
</evidence>
<gene>
    <name evidence="6" type="primary">LOC113201715</name>
</gene>
<keyword evidence="6" id="KW-0649">Protein kinase inhibitor</keyword>
<dbReference type="GeneID" id="113201715"/>
<dbReference type="GO" id="GO:0004725">
    <property type="term" value="F:protein tyrosine phosphatase activity"/>
    <property type="evidence" value="ECO:0007669"/>
    <property type="project" value="UniProtKB-EC"/>
</dbReference>
<evidence type="ECO:0000313" key="5">
    <source>
        <dbReference type="Proteomes" id="UP000504606"/>
    </source>
</evidence>
<dbReference type="SUPFAM" id="SSF52799">
    <property type="entry name" value="(Phosphotyrosine protein) phosphatases II"/>
    <property type="match status" value="1"/>
</dbReference>
<evidence type="ECO:0000259" key="4">
    <source>
        <dbReference type="Pfam" id="PF05706"/>
    </source>
</evidence>
<dbReference type="Proteomes" id="UP000504606">
    <property type="component" value="Unplaced"/>
</dbReference>
<keyword evidence="3" id="KW-0904">Protein phosphatase</keyword>
<dbReference type="GO" id="GO:0004860">
    <property type="term" value="F:protein kinase inhibitor activity"/>
    <property type="evidence" value="ECO:0007669"/>
    <property type="project" value="UniProtKB-KW"/>
</dbReference>
<evidence type="ECO:0000256" key="1">
    <source>
        <dbReference type="ARBA" id="ARBA00013064"/>
    </source>
</evidence>
<dbReference type="RefSeq" id="XP_026271370.1">
    <property type="nucleotide sequence ID" value="XM_026415585.2"/>
</dbReference>
<keyword evidence="5" id="KW-1185">Reference proteome</keyword>
<proteinExistence type="predicted"/>
<feature type="domain" description="CDKN3" evidence="4">
    <location>
        <begin position="12"/>
        <end position="153"/>
    </location>
</feature>
<evidence type="ECO:0000256" key="3">
    <source>
        <dbReference type="ARBA" id="ARBA00022912"/>
    </source>
</evidence>
<dbReference type="KEGG" id="foc:113201715"/>
<dbReference type="Pfam" id="PF05706">
    <property type="entry name" value="CDKN3"/>
    <property type="match status" value="1"/>
</dbReference>
<name>A0A6J1RWQ4_FRAOC</name>
<dbReference type="InterPro" id="IPR029021">
    <property type="entry name" value="Prot-tyrosine_phosphatase-like"/>
</dbReference>
<reference evidence="6" key="1">
    <citation type="submission" date="2025-08" db="UniProtKB">
        <authorList>
            <consortium name="RefSeq"/>
        </authorList>
    </citation>
    <scope>IDENTIFICATION</scope>
    <source>
        <tissue evidence="6">Whole organism</tissue>
    </source>
</reference>
<evidence type="ECO:0000313" key="6">
    <source>
        <dbReference type="RefSeq" id="XP_026271370.1"/>
    </source>
</evidence>
<sequence length="190" mass="22044">MSDNNQSTIRSFPITWFDCSHVVEPESVAIGVMPGMKFKSTWRNVEQDIKVLTDNGIRDVFCLCKQGELSFFRVRELFDVYRGKGIRVHHYPIEPDLSPDFKEIHKILVDLWDTLLDGNKVYIHAQSLLGRVSVLMAAFYMELEENVTPAHAIFKIRELIGNGAFQTMQQYNFIDGFREFQAQHRNEILS</sequence>
<dbReference type="OrthoDB" id="19045at2759"/>
<accession>A0A6J1RWQ4</accession>
<dbReference type="Gene3D" id="3.90.190.10">
    <property type="entry name" value="Protein tyrosine phosphatase superfamily"/>
    <property type="match status" value="1"/>
</dbReference>
<dbReference type="EC" id="3.1.3.48" evidence="1"/>
<protein>
    <recommendedName>
        <fullName evidence="1">protein-tyrosine-phosphatase</fullName>
        <ecNumber evidence="1">3.1.3.48</ecNumber>
    </recommendedName>
</protein>
<organism evidence="5 6">
    <name type="scientific">Frankliniella occidentalis</name>
    <name type="common">Western flower thrips</name>
    <name type="synonym">Euthrips occidentalis</name>
    <dbReference type="NCBI Taxonomy" id="133901"/>
    <lineage>
        <taxon>Eukaryota</taxon>
        <taxon>Metazoa</taxon>
        <taxon>Ecdysozoa</taxon>
        <taxon>Arthropoda</taxon>
        <taxon>Hexapoda</taxon>
        <taxon>Insecta</taxon>
        <taxon>Pterygota</taxon>
        <taxon>Neoptera</taxon>
        <taxon>Paraneoptera</taxon>
        <taxon>Thysanoptera</taxon>
        <taxon>Terebrantia</taxon>
        <taxon>Thripoidea</taxon>
        <taxon>Thripidae</taxon>
        <taxon>Frankliniella</taxon>
    </lineage>
</organism>
<dbReference type="InterPro" id="IPR022778">
    <property type="entry name" value="CDKN3"/>
</dbReference>